<feature type="transmembrane region" description="Helical" evidence="7">
    <location>
        <begin position="571"/>
        <end position="599"/>
    </location>
</feature>
<organism evidence="11">
    <name type="scientific">Aphanomyces stellatus</name>
    <dbReference type="NCBI Taxonomy" id="120398"/>
    <lineage>
        <taxon>Eukaryota</taxon>
        <taxon>Sar</taxon>
        <taxon>Stramenopiles</taxon>
        <taxon>Oomycota</taxon>
        <taxon>Saprolegniomycetes</taxon>
        <taxon>Saprolegniales</taxon>
        <taxon>Verrucalvaceae</taxon>
        <taxon>Aphanomyces</taxon>
    </lineage>
</organism>
<evidence type="ECO:0000256" key="5">
    <source>
        <dbReference type="ARBA" id="ARBA00022989"/>
    </source>
</evidence>
<dbReference type="InterPro" id="IPR003864">
    <property type="entry name" value="CSC1/OSCA1-like_7TM"/>
</dbReference>
<dbReference type="Pfam" id="PF02714">
    <property type="entry name" value="RSN1_7TM"/>
    <property type="match status" value="1"/>
</dbReference>
<dbReference type="InterPro" id="IPR045122">
    <property type="entry name" value="Csc1-like"/>
</dbReference>
<dbReference type="InterPro" id="IPR027815">
    <property type="entry name" value="CSC1/OSCA1-like_cyt"/>
</dbReference>
<dbReference type="EMBL" id="VJMH01003772">
    <property type="protein sequence ID" value="KAF0704915.1"/>
    <property type="molecule type" value="Genomic_DNA"/>
</dbReference>
<evidence type="ECO:0000256" key="6">
    <source>
        <dbReference type="ARBA" id="ARBA00023136"/>
    </source>
</evidence>
<protein>
    <recommendedName>
        <fullName evidence="12">CSC1/OSCA1-like 7TM region domain-containing protein</fullName>
    </recommendedName>
</protein>
<feature type="domain" description="CSC1/OSCA1-like 7TM region" evidence="8">
    <location>
        <begin position="366"/>
        <end position="635"/>
    </location>
</feature>
<dbReference type="OrthoDB" id="1689567at2759"/>
<feature type="non-terminal residue" evidence="11">
    <location>
        <position position="1"/>
    </location>
</feature>
<comment type="similarity">
    <text evidence="2">Belongs to the CSC1 (TC 1.A.17) family.</text>
</comment>
<feature type="non-terminal residue" evidence="11">
    <location>
        <position position="636"/>
    </location>
</feature>
<evidence type="ECO:0000256" key="1">
    <source>
        <dbReference type="ARBA" id="ARBA00004141"/>
    </source>
</evidence>
<evidence type="ECO:0000259" key="10">
    <source>
        <dbReference type="Pfam" id="PF14703"/>
    </source>
</evidence>
<dbReference type="InterPro" id="IPR032880">
    <property type="entry name" value="CSC1/OSCA1-like_N"/>
</dbReference>
<dbReference type="AlphaFoldDB" id="A0A6A4YYV7"/>
<dbReference type="PANTHER" id="PTHR13018">
    <property type="entry name" value="PROBABLE MEMBRANE PROTEIN DUF221-RELATED"/>
    <property type="match status" value="1"/>
</dbReference>
<feature type="transmembrane region" description="Helical" evidence="7">
    <location>
        <begin position="367"/>
        <end position="390"/>
    </location>
</feature>
<feature type="transmembrane region" description="Helical" evidence="7">
    <location>
        <begin position="94"/>
        <end position="112"/>
    </location>
</feature>
<evidence type="ECO:0000256" key="7">
    <source>
        <dbReference type="SAM" id="Phobius"/>
    </source>
</evidence>
<gene>
    <name evidence="11" type="ORF">As57867_007183</name>
</gene>
<dbReference type="GO" id="GO:0005227">
    <property type="term" value="F:calcium-activated cation channel activity"/>
    <property type="evidence" value="ECO:0007669"/>
    <property type="project" value="InterPro"/>
</dbReference>
<accession>A0A6A4YYV7</accession>
<evidence type="ECO:0000313" key="11">
    <source>
        <dbReference type="EMBL" id="KAF0704915.1"/>
    </source>
</evidence>
<keyword evidence="4 7" id="KW-0812">Transmembrane</keyword>
<proteinExistence type="inferred from homology"/>
<evidence type="ECO:0000259" key="9">
    <source>
        <dbReference type="Pfam" id="PF13967"/>
    </source>
</evidence>
<evidence type="ECO:0000256" key="4">
    <source>
        <dbReference type="ARBA" id="ARBA00022692"/>
    </source>
</evidence>
<feature type="domain" description="CSC1/OSCA1-like N-terminal transmembrane" evidence="9">
    <location>
        <begin position="15"/>
        <end position="160"/>
    </location>
</feature>
<sequence>LVVNIAIDLHPDQAVLDSLKIYYVFFAVAFLAFELVRRCLRKHFNCRATPVAEASYSAFGWIRPVLAQSDDAILEHCGLDALCFLRLLRLGRNIALGSMVISIMLIPVYATASGRDSSSDWIVRMAMANMNVTMDPNRLWASAVAGVAITFWTKYLLLREWKEYTTRRHAFLSRDLLQQYTVLINDLPKDLRTHATLDAYLEALFPGNVDAVHITMECRALEAKVAARKAMLTKLERAMVVNQRKSPPRIKVNAEMVDAIPHYQSQLTELNTAIQLDIEALHTHEAELGESHDAGASQFIPEEAAIAKVMRPTALVTFHSLQATQSALQMVQTTNPLEFNVAPAPHPSDMIWTNLGRTLHVRNSARLACTLVTAAVIFLWTGPTVFVTSLSNVQLWREKSPWLDDLFTTHPQLVPLFKQLSPLGLVAFSVLAPYVFLFIASFEGHASQSEMESSIYTKLVIFHFYQTFVVSLFATSLTSALPTILQQPVEAVHIMSKAVPQQASLYMSYLIIQTGLSLTIRLYRVVAFWCALVYRVCAPRVTPRERRASWFGFTPTSVAEICDQSYQLPHFFLAILFVLVFCPITPILGWCGCILFVLADVVYRRLFFFVFSPAPFTTGVYWPKMYTFIVRGMYVA</sequence>
<dbReference type="Pfam" id="PF13967">
    <property type="entry name" value="RSN1_TM"/>
    <property type="match status" value="1"/>
</dbReference>
<dbReference type="PANTHER" id="PTHR13018:SF5">
    <property type="entry name" value="RE44586P"/>
    <property type="match status" value="1"/>
</dbReference>
<dbReference type="GO" id="GO:0005886">
    <property type="term" value="C:plasma membrane"/>
    <property type="evidence" value="ECO:0007669"/>
    <property type="project" value="TreeGrafter"/>
</dbReference>
<keyword evidence="3" id="KW-0813">Transport</keyword>
<comment type="caution">
    <text evidence="11">The sequence shown here is derived from an EMBL/GenBank/DDBJ whole genome shotgun (WGS) entry which is preliminary data.</text>
</comment>
<evidence type="ECO:0000259" key="8">
    <source>
        <dbReference type="Pfam" id="PF02714"/>
    </source>
</evidence>
<name>A0A6A4YYV7_9STRA</name>
<keyword evidence="5 7" id="KW-1133">Transmembrane helix</keyword>
<feature type="transmembrane region" description="Helical" evidence="7">
    <location>
        <begin position="505"/>
        <end position="537"/>
    </location>
</feature>
<comment type="subcellular location">
    <subcellularLocation>
        <location evidence="1">Membrane</location>
        <topology evidence="1">Multi-pass membrane protein</topology>
    </subcellularLocation>
</comment>
<feature type="transmembrane region" description="Helical" evidence="7">
    <location>
        <begin position="139"/>
        <end position="158"/>
    </location>
</feature>
<dbReference type="Pfam" id="PF14703">
    <property type="entry name" value="PHM7_cyt"/>
    <property type="match status" value="1"/>
</dbReference>
<evidence type="ECO:0000256" key="2">
    <source>
        <dbReference type="ARBA" id="ARBA00007779"/>
    </source>
</evidence>
<evidence type="ECO:0008006" key="12">
    <source>
        <dbReference type="Google" id="ProtNLM"/>
    </source>
</evidence>
<feature type="transmembrane region" description="Helical" evidence="7">
    <location>
        <begin position="21"/>
        <end position="40"/>
    </location>
</feature>
<feature type="transmembrane region" description="Helical" evidence="7">
    <location>
        <begin position="605"/>
        <end position="623"/>
    </location>
</feature>
<keyword evidence="6 7" id="KW-0472">Membrane</keyword>
<feature type="transmembrane region" description="Helical" evidence="7">
    <location>
        <begin position="423"/>
        <end position="442"/>
    </location>
</feature>
<reference evidence="11" key="1">
    <citation type="submission" date="2019-06" db="EMBL/GenBank/DDBJ databases">
        <title>Genomics analysis of Aphanomyces spp. identifies a new class of oomycete effector associated with host adaptation.</title>
        <authorList>
            <person name="Gaulin E."/>
        </authorList>
    </citation>
    <scope>NUCLEOTIDE SEQUENCE</scope>
    <source>
        <strain evidence="11">CBS 578.67</strain>
    </source>
</reference>
<evidence type="ECO:0000256" key="3">
    <source>
        <dbReference type="ARBA" id="ARBA00022448"/>
    </source>
</evidence>
<feature type="transmembrane region" description="Helical" evidence="7">
    <location>
        <begin position="462"/>
        <end position="485"/>
    </location>
</feature>
<feature type="domain" description="CSC1/OSCA1-like cytosolic" evidence="10">
    <location>
        <begin position="179"/>
        <end position="354"/>
    </location>
</feature>